<dbReference type="AlphaFoldDB" id="A0A6P7XID9"/>
<dbReference type="InParanoid" id="A0A6P7XID9"/>
<dbReference type="RefSeq" id="XP_030055252.1">
    <property type="nucleotide sequence ID" value="XM_030199392.1"/>
</dbReference>
<evidence type="ECO:0000256" key="1">
    <source>
        <dbReference type="SAM" id="MobiDB-lite"/>
    </source>
</evidence>
<keyword evidence="2" id="KW-1185">Reference proteome</keyword>
<sequence>MAAAPGRRTSWVVGSKERKLSEEEGQARQCRQTSIISMSLPELTSLTTCNCEMAVLPLELLFQLQPVYFQLQQPRDGSEGCLTLLNSAGGYNAFCDGSVKLEGHQYRICNYISRKVDLKTHMDYKDYRETILSRPMLFFINATSNKQGLSKEKTFAFIVNMQHPNMKRQIEQGMNNIISSVLGESYKLQFSFHKVVEEFLSKENYRIEEDTLSFSYQFTADALIDIFHLFGLSKNKVECHGKVMNLSCTNPEKKAIVNKFLTKMSTPLIRMLSASERTLSCGSHSSIDEE</sequence>
<dbReference type="GeneID" id="115467891"/>
<dbReference type="OrthoDB" id="10008580at2759"/>
<feature type="compositionally biased region" description="Basic and acidic residues" evidence="1">
    <location>
        <begin position="15"/>
        <end position="24"/>
    </location>
</feature>
<gene>
    <name evidence="3" type="primary">MEDAG</name>
</gene>
<organism evidence="2 3">
    <name type="scientific">Microcaecilia unicolor</name>
    <dbReference type="NCBI Taxonomy" id="1415580"/>
    <lineage>
        <taxon>Eukaryota</taxon>
        <taxon>Metazoa</taxon>
        <taxon>Chordata</taxon>
        <taxon>Craniata</taxon>
        <taxon>Vertebrata</taxon>
        <taxon>Euteleostomi</taxon>
        <taxon>Amphibia</taxon>
        <taxon>Gymnophiona</taxon>
        <taxon>Siphonopidae</taxon>
        <taxon>Microcaecilia</taxon>
    </lineage>
</organism>
<dbReference type="KEGG" id="muo:115467891"/>
<dbReference type="CTD" id="84935"/>
<evidence type="ECO:0000313" key="3">
    <source>
        <dbReference type="RefSeq" id="XP_030055252.1"/>
    </source>
</evidence>
<dbReference type="FunCoup" id="A0A6P7XID9">
    <property type="interactions" value="190"/>
</dbReference>
<proteinExistence type="predicted"/>
<name>A0A6P7XID9_9AMPH</name>
<feature type="region of interest" description="Disordered" evidence="1">
    <location>
        <begin position="1"/>
        <end position="24"/>
    </location>
</feature>
<evidence type="ECO:0000313" key="2">
    <source>
        <dbReference type="Proteomes" id="UP000515156"/>
    </source>
</evidence>
<accession>A0A6P7XID9</accession>
<reference evidence="3" key="1">
    <citation type="submission" date="2025-08" db="UniProtKB">
        <authorList>
            <consortium name="RefSeq"/>
        </authorList>
    </citation>
    <scope>IDENTIFICATION</scope>
</reference>
<protein>
    <submittedName>
        <fullName evidence="3">Mesenteric estrogen-dependent adipogenesis protein</fullName>
    </submittedName>
</protein>
<dbReference type="Proteomes" id="UP000515156">
    <property type="component" value="Chromosome 4"/>
</dbReference>